<comment type="similarity">
    <text evidence="2">Belongs to the CPA3 antiporters (TC 2.A.63) subunit E family.</text>
</comment>
<evidence type="ECO:0000256" key="4">
    <source>
        <dbReference type="ARBA" id="ARBA00022692"/>
    </source>
</evidence>
<keyword evidence="5" id="KW-1133">Transmembrane helix</keyword>
<evidence type="ECO:0000256" key="1">
    <source>
        <dbReference type="ARBA" id="ARBA00004651"/>
    </source>
</evidence>
<dbReference type="EMBL" id="LT670818">
    <property type="protein sequence ID" value="SHH02287.1"/>
    <property type="molecule type" value="Genomic_DNA"/>
</dbReference>
<gene>
    <name evidence="7" type="ORF">SAMN05444169_5309</name>
</gene>
<keyword evidence="6" id="KW-0472">Membrane</keyword>
<dbReference type="GO" id="GO:0005886">
    <property type="term" value="C:plasma membrane"/>
    <property type="evidence" value="ECO:0007669"/>
    <property type="project" value="UniProtKB-SubCell"/>
</dbReference>
<evidence type="ECO:0000256" key="3">
    <source>
        <dbReference type="ARBA" id="ARBA00022475"/>
    </source>
</evidence>
<name>A0A1M5PKN9_9BRAD</name>
<evidence type="ECO:0000313" key="8">
    <source>
        <dbReference type="Proteomes" id="UP000190675"/>
    </source>
</evidence>
<dbReference type="Proteomes" id="UP000190675">
    <property type="component" value="Chromosome I"/>
</dbReference>
<reference evidence="7 8" key="1">
    <citation type="submission" date="2016-11" db="EMBL/GenBank/DDBJ databases">
        <authorList>
            <person name="Jaros S."/>
            <person name="Januszkiewicz K."/>
            <person name="Wedrychowicz H."/>
        </authorList>
    </citation>
    <scope>NUCLEOTIDE SEQUENCE [LARGE SCALE GENOMIC DNA]</scope>
    <source>
        <strain evidence="7 8">GAS242</strain>
    </source>
</reference>
<evidence type="ECO:0000256" key="5">
    <source>
        <dbReference type="ARBA" id="ARBA00022989"/>
    </source>
</evidence>
<dbReference type="RefSeq" id="WP_172899965.1">
    <property type="nucleotide sequence ID" value="NZ_LT670818.1"/>
</dbReference>
<dbReference type="AlphaFoldDB" id="A0A1M5PKN9"/>
<dbReference type="InterPro" id="IPR002758">
    <property type="entry name" value="Cation_antiport_E"/>
</dbReference>
<protein>
    <submittedName>
        <fullName evidence="7">Multisubunit sodium/proton antiporter, MrpE subunit</fullName>
    </submittedName>
</protein>
<keyword evidence="4" id="KW-0812">Transmembrane</keyword>
<accession>A0A1M5PKN9</accession>
<evidence type="ECO:0000256" key="6">
    <source>
        <dbReference type="ARBA" id="ARBA00023136"/>
    </source>
</evidence>
<evidence type="ECO:0000313" key="7">
    <source>
        <dbReference type="EMBL" id="SHH02287.1"/>
    </source>
</evidence>
<keyword evidence="3" id="KW-1003">Cell membrane</keyword>
<dbReference type="PANTHER" id="PTHR34584:SF1">
    <property type="entry name" value="NA(+)_H(+) ANTIPORTER SUBUNIT E1"/>
    <property type="match status" value="1"/>
</dbReference>
<evidence type="ECO:0000256" key="2">
    <source>
        <dbReference type="ARBA" id="ARBA00006228"/>
    </source>
</evidence>
<sequence>MLASALSRAVAFFSLWLLLTSAAPADLVAGLLAAVAASWVSLRLMPAEQGGLRPVSFVKFLLHFLRQSIGAGTEVALLALHPRLSLRAGFVIYQPHLPPGTRRNVFCAITSLMPGTLPCGSADDNGLTIHCLDVTQPVLEQLSAEERLCIQTLGEGPRDG</sequence>
<dbReference type="GO" id="GO:0008324">
    <property type="term" value="F:monoatomic cation transmembrane transporter activity"/>
    <property type="evidence" value="ECO:0007669"/>
    <property type="project" value="InterPro"/>
</dbReference>
<organism evidence="7 8">
    <name type="scientific">Bradyrhizobium erythrophlei</name>
    <dbReference type="NCBI Taxonomy" id="1437360"/>
    <lineage>
        <taxon>Bacteria</taxon>
        <taxon>Pseudomonadati</taxon>
        <taxon>Pseudomonadota</taxon>
        <taxon>Alphaproteobacteria</taxon>
        <taxon>Hyphomicrobiales</taxon>
        <taxon>Nitrobacteraceae</taxon>
        <taxon>Bradyrhizobium</taxon>
    </lineage>
</organism>
<dbReference type="PANTHER" id="PTHR34584">
    <property type="entry name" value="NA(+)/H(+) ANTIPORTER SUBUNIT E1"/>
    <property type="match status" value="1"/>
</dbReference>
<proteinExistence type="inferred from homology"/>
<comment type="subcellular location">
    <subcellularLocation>
        <location evidence="1">Cell membrane</location>
        <topology evidence="1">Multi-pass membrane protein</topology>
    </subcellularLocation>
</comment>
<dbReference type="Pfam" id="PF01899">
    <property type="entry name" value="MNHE"/>
    <property type="match status" value="1"/>
</dbReference>